<dbReference type="Proteomes" id="UP000095358">
    <property type="component" value="Unassembled WGS sequence"/>
</dbReference>
<reference evidence="2" key="1">
    <citation type="journal article" date="2016" name="Genome Announc.">
        <title>Genome sequences of three species of Hanseniaspora isolated from spontaneous wine fermentations.</title>
        <authorList>
            <person name="Sternes P.R."/>
            <person name="Lee D."/>
            <person name="Kutyna D.R."/>
            <person name="Borneman A.R."/>
        </authorList>
    </citation>
    <scope>NUCLEOTIDE SEQUENCE [LARGE SCALE GENOMIC DNA]</scope>
    <source>
        <strain evidence="2">AWRI3580</strain>
    </source>
</reference>
<name>A0A1E5RUZ4_HANUV</name>
<proteinExistence type="predicted"/>
<protein>
    <submittedName>
        <fullName evidence="1">Uncharacterized protein</fullName>
    </submittedName>
</protein>
<comment type="caution">
    <text evidence="1">The sequence shown here is derived from an EMBL/GenBank/DDBJ whole genome shotgun (WGS) entry which is preliminary data.</text>
</comment>
<dbReference type="OrthoDB" id="10528336at2759"/>
<organism evidence="1 2">
    <name type="scientific">Hanseniaspora uvarum</name>
    <name type="common">Yeast</name>
    <name type="synonym">Kloeckera apiculata</name>
    <dbReference type="NCBI Taxonomy" id="29833"/>
    <lineage>
        <taxon>Eukaryota</taxon>
        <taxon>Fungi</taxon>
        <taxon>Dikarya</taxon>
        <taxon>Ascomycota</taxon>
        <taxon>Saccharomycotina</taxon>
        <taxon>Saccharomycetes</taxon>
        <taxon>Saccharomycodales</taxon>
        <taxon>Saccharomycodaceae</taxon>
        <taxon>Hanseniaspora</taxon>
    </lineage>
</organism>
<dbReference type="EMBL" id="LPNN01000003">
    <property type="protein sequence ID" value="OEJ90588.1"/>
    <property type="molecule type" value="Genomic_DNA"/>
</dbReference>
<accession>A0A1E5RUZ4</accession>
<evidence type="ECO:0000313" key="2">
    <source>
        <dbReference type="Proteomes" id="UP000095358"/>
    </source>
</evidence>
<gene>
    <name evidence="1" type="ORF">AWRI3580_g1242</name>
</gene>
<dbReference type="AlphaFoldDB" id="A0A1E5RUZ4"/>
<evidence type="ECO:0000313" key="1">
    <source>
        <dbReference type="EMBL" id="OEJ90588.1"/>
    </source>
</evidence>
<sequence>MANSFHLNLLRQYYQFERDSSLENFIKVEVHEDNILRYDYSILPSIQKGEIYIKYMDDDTVQIKCSHLNQGKPETLFFKYDPYKPSTENFSIKDVVDNISKLSKKNNKKHRHDSSSEETKDECEIYYNQLLKRRKFCKEF</sequence>
<keyword evidence="2" id="KW-1185">Reference proteome</keyword>
<dbReference type="VEuPathDB" id="FungiDB:AWRI3580_g1242"/>